<evidence type="ECO:0008006" key="3">
    <source>
        <dbReference type="Google" id="ProtNLM"/>
    </source>
</evidence>
<sequence length="189" mass="19326">MKTVRSQCSQCRRREQHGRGLAVGVTACLLFAVGAAHSGMAQELSKESVLSLSLANKAIAAAIESCKKDGYRVSVSVVDRSGVLRAMGRADGAGPHTVDSSRKKAYTAASVRRPTTELADLISKNPALQGLRDMNQEILILGGGLPIEIGGEVVGGIGVGGAPGAHLDDACAQSGLDAIGAAPKVTVPK</sequence>
<dbReference type="Gene3D" id="3.30.450.150">
    <property type="entry name" value="Haem-degrading domain"/>
    <property type="match status" value="1"/>
</dbReference>
<keyword evidence="2" id="KW-1185">Reference proteome</keyword>
<dbReference type="PANTHER" id="PTHR34309:SF10">
    <property type="entry name" value="SLR1406 PROTEIN"/>
    <property type="match status" value="1"/>
</dbReference>
<dbReference type="EMBL" id="LN885086">
    <property type="protein sequence ID" value="CUQ67681.1"/>
    <property type="molecule type" value="Genomic_DNA"/>
</dbReference>
<dbReference type="Pfam" id="PF03928">
    <property type="entry name" value="HbpS-like"/>
    <property type="match status" value="1"/>
</dbReference>
<dbReference type="InterPro" id="IPR005624">
    <property type="entry name" value="PduO/GlcC-like"/>
</dbReference>
<dbReference type="PANTHER" id="PTHR34309">
    <property type="entry name" value="SLR1406 PROTEIN"/>
    <property type="match status" value="1"/>
</dbReference>
<evidence type="ECO:0000313" key="2">
    <source>
        <dbReference type="Proteomes" id="UP000066284"/>
    </source>
</evidence>
<dbReference type="InterPro" id="IPR052517">
    <property type="entry name" value="GlcG_carb_metab_protein"/>
</dbReference>
<dbReference type="SUPFAM" id="SSF143744">
    <property type="entry name" value="GlcG-like"/>
    <property type="match status" value="1"/>
</dbReference>
<dbReference type="InterPro" id="IPR038084">
    <property type="entry name" value="PduO/GlcC-like_sf"/>
</dbReference>
<dbReference type="AlphaFoldDB" id="A0A0S4KT87"/>
<proteinExistence type="predicted"/>
<evidence type="ECO:0000313" key="1">
    <source>
        <dbReference type="EMBL" id="CUQ67681.1"/>
    </source>
</evidence>
<dbReference type="STRING" id="1715989.NITINOP_2709"/>
<organism evidence="1 2">
    <name type="scientific">Candidatus Nitrospira inopinata</name>
    <dbReference type="NCBI Taxonomy" id="1715989"/>
    <lineage>
        <taxon>Bacteria</taxon>
        <taxon>Pseudomonadati</taxon>
        <taxon>Nitrospirota</taxon>
        <taxon>Nitrospiria</taxon>
        <taxon>Nitrospirales</taxon>
        <taxon>Nitrospiraceae</taxon>
        <taxon>Nitrospira</taxon>
    </lineage>
</organism>
<accession>A0A0S4KT87</accession>
<dbReference type="KEGG" id="nio:NITINOP_2709"/>
<name>A0A0S4KT87_9BACT</name>
<protein>
    <recommendedName>
        <fullName evidence="3">Heme-binding protein</fullName>
    </recommendedName>
</protein>
<gene>
    <name evidence="1" type="ORF">NITINOP_2709</name>
</gene>
<dbReference type="Proteomes" id="UP000066284">
    <property type="component" value="Chromosome 1"/>
</dbReference>
<reference evidence="2" key="1">
    <citation type="submission" date="2015-09" db="EMBL/GenBank/DDBJ databases">
        <authorList>
            <person name="Daims H."/>
        </authorList>
    </citation>
    <scope>NUCLEOTIDE SEQUENCE [LARGE SCALE GENOMIC DNA]</scope>
</reference>